<keyword evidence="4" id="KW-0804">Transcription</keyword>
<comment type="similarity">
    <text evidence="1">Belongs to the sigma-70 factor family. ECF subfamily.</text>
</comment>
<dbReference type="Gene3D" id="1.10.1740.10">
    <property type="match status" value="1"/>
</dbReference>
<dbReference type="NCBIfam" id="TIGR02937">
    <property type="entry name" value="sigma70-ECF"/>
    <property type="match status" value="1"/>
</dbReference>
<evidence type="ECO:0000313" key="7">
    <source>
        <dbReference type="EMBL" id="MYM65839.1"/>
    </source>
</evidence>
<gene>
    <name evidence="7" type="ORF">GTP45_03185</name>
</gene>
<dbReference type="InterPro" id="IPR014284">
    <property type="entry name" value="RNA_pol_sigma-70_dom"/>
</dbReference>
<comment type="caution">
    <text evidence="7">The sequence shown here is derived from an EMBL/GenBank/DDBJ whole genome shotgun (WGS) entry which is preliminary data.</text>
</comment>
<dbReference type="PANTHER" id="PTHR43133">
    <property type="entry name" value="RNA POLYMERASE ECF-TYPE SIGMA FACTO"/>
    <property type="match status" value="1"/>
</dbReference>
<dbReference type="PANTHER" id="PTHR43133:SF62">
    <property type="entry name" value="RNA POLYMERASE SIGMA FACTOR SIGZ"/>
    <property type="match status" value="1"/>
</dbReference>
<dbReference type="Proteomes" id="UP000450012">
    <property type="component" value="Unassembled WGS sequence"/>
</dbReference>
<dbReference type="InterPro" id="IPR013249">
    <property type="entry name" value="RNA_pol_sigma70_r4_t2"/>
</dbReference>
<dbReference type="InterPro" id="IPR013325">
    <property type="entry name" value="RNA_pol_sigma_r2"/>
</dbReference>
<evidence type="ECO:0000256" key="2">
    <source>
        <dbReference type="ARBA" id="ARBA00023015"/>
    </source>
</evidence>
<name>A0A7X4GMN4_9BURK</name>
<evidence type="ECO:0000256" key="1">
    <source>
        <dbReference type="ARBA" id="ARBA00010641"/>
    </source>
</evidence>
<dbReference type="SUPFAM" id="SSF88659">
    <property type="entry name" value="Sigma3 and sigma4 domains of RNA polymerase sigma factors"/>
    <property type="match status" value="1"/>
</dbReference>
<dbReference type="InterPro" id="IPR036388">
    <property type="entry name" value="WH-like_DNA-bd_sf"/>
</dbReference>
<dbReference type="InterPro" id="IPR013324">
    <property type="entry name" value="RNA_pol_sigma_r3/r4-like"/>
</dbReference>
<evidence type="ECO:0000259" key="6">
    <source>
        <dbReference type="Pfam" id="PF08281"/>
    </source>
</evidence>
<evidence type="ECO:0000259" key="5">
    <source>
        <dbReference type="Pfam" id="PF04542"/>
    </source>
</evidence>
<organism evidence="7 8">
    <name type="scientific">Duganella rivi</name>
    <dbReference type="NCBI Taxonomy" id="2666083"/>
    <lineage>
        <taxon>Bacteria</taxon>
        <taxon>Pseudomonadati</taxon>
        <taxon>Pseudomonadota</taxon>
        <taxon>Betaproteobacteria</taxon>
        <taxon>Burkholderiales</taxon>
        <taxon>Oxalobacteraceae</taxon>
        <taxon>Telluria group</taxon>
        <taxon>Duganella</taxon>
    </lineage>
</organism>
<proteinExistence type="inferred from homology"/>
<keyword evidence="8" id="KW-1185">Reference proteome</keyword>
<dbReference type="SUPFAM" id="SSF88946">
    <property type="entry name" value="Sigma2 domain of RNA polymerase sigma factors"/>
    <property type="match status" value="1"/>
</dbReference>
<dbReference type="AlphaFoldDB" id="A0A7X4GMN4"/>
<feature type="domain" description="RNA polymerase sigma factor 70 region 4 type 2" evidence="6">
    <location>
        <begin position="128"/>
        <end position="179"/>
    </location>
</feature>
<dbReference type="InterPro" id="IPR039425">
    <property type="entry name" value="RNA_pol_sigma-70-like"/>
</dbReference>
<dbReference type="GO" id="GO:0006352">
    <property type="term" value="P:DNA-templated transcription initiation"/>
    <property type="evidence" value="ECO:0007669"/>
    <property type="project" value="InterPro"/>
</dbReference>
<dbReference type="Gene3D" id="1.10.10.10">
    <property type="entry name" value="Winged helix-like DNA-binding domain superfamily/Winged helix DNA-binding domain"/>
    <property type="match status" value="1"/>
</dbReference>
<accession>A0A7X4GMN4</accession>
<keyword evidence="2" id="KW-0805">Transcription regulation</keyword>
<evidence type="ECO:0000256" key="3">
    <source>
        <dbReference type="ARBA" id="ARBA00023082"/>
    </source>
</evidence>
<dbReference type="GO" id="GO:0016987">
    <property type="term" value="F:sigma factor activity"/>
    <property type="evidence" value="ECO:0007669"/>
    <property type="project" value="UniProtKB-KW"/>
</dbReference>
<dbReference type="Pfam" id="PF04542">
    <property type="entry name" value="Sigma70_r2"/>
    <property type="match status" value="1"/>
</dbReference>
<dbReference type="EMBL" id="WWCK01000001">
    <property type="protein sequence ID" value="MYM65839.1"/>
    <property type="molecule type" value="Genomic_DNA"/>
</dbReference>
<protein>
    <submittedName>
        <fullName evidence="7">Sigma-70 family RNA polymerase sigma factor</fullName>
    </submittedName>
</protein>
<dbReference type="GO" id="GO:0003677">
    <property type="term" value="F:DNA binding"/>
    <property type="evidence" value="ECO:0007669"/>
    <property type="project" value="InterPro"/>
</dbReference>
<reference evidence="7 8" key="1">
    <citation type="submission" date="2019-12" db="EMBL/GenBank/DDBJ databases">
        <title>Novel species isolated from a subtropical stream in China.</title>
        <authorList>
            <person name="Lu H."/>
        </authorList>
    </citation>
    <scope>NUCLEOTIDE SEQUENCE [LARGE SCALE GENOMIC DNA]</scope>
    <source>
        <strain evidence="7 8">FT55W</strain>
    </source>
</reference>
<evidence type="ECO:0000256" key="4">
    <source>
        <dbReference type="ARBA" id="ARBA00023163"/>
    </source>
</evidence>
<feature type="domain" description="RNA polymerase sigma-70 region 2" evidence="5">
    <location>
        <begin position="28"/>
        <end position="96"/>
    </location>
</feature>
<evidence type="ECO:0000313" key="8">
    <source>
        <dbReference type="Proteomes" id="UP000450012"/>
    </source>
</evidence>
<sequence>MPNAADAFDYDAVLRACAQGEQQALHRLYQQDGRHLLGVALRIVRRRDLAEDVLHDAFVSIWQKAGSYDAGRGAARGWIYSVVRHQALNALRGSEREVSADAEMLDALQEAQADPVMEQFELQASMGRLHDCLEHLDSAKRNSIVCAYVDGCSHSEIAARLNAPLGSVKAWLKRGLAALRECMG</sequence>
<dbReference type="InterPro" id="IPR007627">
    <property type="entry name" value="RNA_pol_sigma70_r2"/>
</dbReference>
<dbReference type="Pfam" id="PF08281">
    <property type="entry name" value="Sigma70_r4_2"/>
    <property type="match status" value="1"/>
</dbReference>
<dbReference type="NCBIfam" id="NF009189">
    <property type="entry name" value="PRK12537.1"/>
    <property type="match status" value="1"/>
</dbReference>
<keyword evidence="3" id="KW-0731">Sigma factor</keyword>
<dbReference type="RefSeq" id="WP_161012412.1">
    <property type="nucleotide sequence ID" value="NZ_WWCK01000001.1"/>
</dbReference>